<feature type="domain" description="MAM" evidence="11">
    <location>
        <begin position="431"/>
        <end position="595"/>
    </location>
</feature>
<comment type="caution">
    <text evidence="13">The sequence shown here is derived from an EMBL/GenBank/DDBJ whole genome shotgun (WGS) entry which is preliminary data.</text>
</comment>
<evidence type="ECO:0000256" key="3">
    <source>
        <dbReference type="ARBA" id="ARBA00022801"/>
    </source>
</evidence>
<keyword evidence="3 8" id="KW-0378">Hydrolase</keyword>
<dbReference type="PRINTS" id="PR00020">
    <property type="entry name" value="MAMDOMAIN"/>
</dbReference>
<keyword evidence="9" id="KW-0732">Signal</keyword>
<dbReference type="Gene3D" id="2.60.120.200">
    <property type="match status" value="1"/>
</dbReference>
<evidence type="ECO:0000259" key="11">
    <source>
        <dbReference type="PROSITE" id="PS50060"/>
    </source>
</evidence>
<comment type="caution">
    <text evidence="7">Lacks conserved residue(s) required for the propagation of feature annotation.</text>
</comment>
<feature type="domain" description="CUB" evidence="10">
    <location>
        <begin position="311"/>
        <end position="425"/>
    </location>
</feature>
<dbReference type="SUPFAM" id="SSF55486">
    <property type="entry name" value="Metalloproteases ('zincins'), catalytic domain"/>
    <property type="match status" value="1"/>
</dbReference>
<evidence type="ECO:0000256" key="1">
    <source>
        <dbReference type="ARBA" id="ARBA00022670"/>
    </source>
</evidence>
<dbReference type="InterPro" id="IPR000998">
    <property type="entry name" value="MAM_dom"/>
</dbReference>
<dbReference type="SMART" id="SM00235">
    <property type="entry name" value="ZnMc"/>
    <property type="match status" value="1"/>
</dbReference>
<dbReference type="Pfam" id="PF01400">
    <property type="entry name" value="Astacin"/>
    <property type="match status" value="1"/>
</dbReference>
<evidence type="ECO:0000256" key="2">
    <source>
        <dbReference type="ARBA" id="ARBA00022723"/>
    </source>
</evidence>
<evidence type="ECO:0000256" key="8">
    <source>
        <dbReference type="PROSITE-ProRule" id="PRU01211"/>
    </source>
</evidence>
<dbReference type="Pfam" id="PF00431">
    <property type="entry name" value="CUB"/>
    <property type="match status" value="1"/>
</dbReference>
<feature type="disulfide bond" evidence="7">
    <location>
        <begin position="311"/>
        <end position="338"/>
    </location>
</feature>
<feature type="active site" evidence="8">
    <location>
        <position position="155"/>
    </location>
</feature>
<dbReference type="SMART" id="SM00042">
    <property type="entry name" value="CUB"/>
    <property type="match status" value="1"/>
</dbReference>
<reference evidence="13 14" key="1">
    <citation type="submission" date="2024-02" db="EMBL/GenBank/DDBJ databases">
        <authorList>
            <person name="Daric V."/>
            <person name="Darras S."/>
        </authorList>
    </citation>
    <scope>NUCLEOTIDE SEQUENCE [LARGE SCALE GENOMIC DNA]</scope>
</reference>
<dbReference type="InterPro" id="IPR001506">
    <property type="entry name" value="Peptidase_M12A"/>
</dbReference>
<dbReference type="PROSITE" id="PS51864">
    <property type="entry name" value="ASTACIN"/>
    <property type="match status" value="1"/>
</dbReference>
<keyword evidence="6 7" id="KW-1015">Disulfide bond</keyword>
<sequence length="618" mass="69546">MKSIALGVLLMLTSVSSGLPVKQGPARKEIKGAMGAILQTNRDQGYEYFQGDIVLTNREPGQNKNAILDESLKWGTNIPYVIHSQYSFEIRDLIEDVLREYSARLCVNFVHRENEASYILYTRDNGCFSSVGQIGGVQTISIGSGCEQRGVIIHETMHAMGFWHEQSRYDRDDYVEIKWENIQSGKEHNFDKYTEYEIQTLGEAYDYSSIMHYYDTAFSANGEPTIVALYPGGENMGQREGFSTSDLNKLRKLYNCDFIDGWTRWTDWSECNKECRMYRRRFCEGDSCATDSEVEWSDCDKFCIVGTDKDCNLPFVAGGYGTISSPLFPYSYKADVECVQTIIAPPGEIVKLQFEFLEIEDYQGICYYDWLKIYDGRDTASPQIGTYCGSKTPSAIYSTSNTLTVNFFSDYSVTMGGFLADYYSSSTAPIHVCHFEGGYEVCGWTHDADADFNWALNRGSTVSDYTGPAVDKTTGTAKGQYLYIETSSPQTNGMKARIMTPELAVPNKVHCLEFSYNMFGENIDRLNVYKQPTDGCKSLIYTDYGDHGNNDWITVKIPIYELNPYQIIFEGGRGNGYKGDMAIDEVLVHPNMCEDDKEEGIEGSGIVIGGEDKASFSV</sequence>
<dbReference type="InterPro" id="IPR024079">
    <property type="entry name" value="MetalloPept_cat_dom_sf"/>
</dbReference>
<dbReference type="CDD" id="cd04280">
    <property type="entry name" value="ZnMc_astacin_like"/>
    <property type="match status" value="1"/>
</dbReference>
<dbReference type="EMBL" id="CAWYQH010000001">
    <property type="protein sequence ID" value="CAK8672237.1"/>
    <property type="molecule type" value="Genomic_DNA"/>
</dbReference>
<evidence type="ECO:0000256" key="9">
    <source>
        <dbReference type="RuleBase" id="RU361183"/>
    </source>
</evidence>
<keyword evidence="2 8" id="KW-0479">Metal-binding</keyword>
<feature type="binding site" evidence="8">
    <location>
        <position position="154"/>
    </location>
    <ligand>
        <name>Zn(2+)</name>
        <dbReference type="ChEBI" id="CHEBI:29105"/>
        <note>catalytic</note>
    </ligand>
</feature>
<evidence type="ECO:0000313" key="14">
    <source>
        <dbReference type="Proteomes" id="UP001642483"/>
    </source>
</evidence>
<gene>
    <name evidence="13" type="ORF">CVLEPA_LOCUS1215</name>
</gene>
<feature type="chain" id="PRO_5045007002" description="Metalloendopeptidase" evidence="9">
    <location>
        <begin position="19"/>
        <end position="618"/>
    </location>
</feature>
<accession>A0ABP0EXN4</accession>
<evidence type="ECO:0000313" key="13">
    <source>
        <dbReference type="EMBL" id="CAK8672237.1"/>
    </source>
</evidence>
<dbReference type="PRINTS" id="PR00480">
    <property type="entry name" value="ASTACIN"/>
</dbReference>
<dbReference type="SMART" id="SM00137">
    <property type="entry name" value="MAM"/>
    <property type="match status" value="1"/>
</dbReference>
<dbReference type="SUPFAM" id="SSF49854">
    <property type="entry name" value="Spermadhesin, CUB domain"/>
    <property type="match status" value="1"/>
</dbReference>
<dbReference type="InterPro" id="IPR034035">
    <property type="entry name" value="Astacin-like_dom"/>
</dbReference>
<dbReference type="PANTHER" id="PTHR10127">
    <property type="entry name" value="DISCOIDIN, CUB, EGF, LAMININ , AND ZINC METALLOPROTEASE DOMAIN CONTAINING"/>
    <property type="match status" value="1"/>
</dbReference>
<dbReference type="PROSITE" id="PS50060">
    <property type="entry name" value="MAM_2"/>
    <property type="match status" value="1"/>
</dbReference>
<dbReference type="PROSITE" id="PS01180">
    <property type="entry name" value="CUB"/>
    <property type="match status" value="1"/>
</dbReference>
<evidence type="ECO:0000256" key="5">
    <source>
        <dbReference type="ARBA" id="ARBA00023049"/>
    </source>
</evidence>
<dbReference type="Pfam" id="PF00629">
    <property type="entry name" value="MAM"/>
    <property type="match status" value="1"/>
</dbReference>
<dbReference type="EC" id="3.4.24.-" evidence="9"/>
<feature type="domain" description="Peptidase M12A" evidence="12">
    <location>
        <begin position="65"/>
        <end position="257"/>
    </location>
</feature>
<comment type="cofactor">
    <cofactor evidence="8 9">
        <name>Zn(2+)</name>
        <dbReference type="ChEBI" id="CHEBI:29105"/>
    </cofactor>
    <text evidence="8 9">Binds 1 zinc ion per subunit.</text>
</comment>
<evidence type="ECO:0000259" key="10">
    <source>
        <dbReference type="PROSITE" id="PS01180"/>
    </source>
</evidence>
<dbReference type="SUPFAM" id="SSF49899">
    <property type="entry name" value="Concanavalin A-like lectins/glucanases"/>
    <property type="match status" value="1"/>
</dbReference>
<dbReference type="PANTHER" id="PTHR10127:SF780">
    <property type="entry name" value="METALLOENDOPEPTIDASE"/>
    <property type="match status" value="1"/>
</dbReference>
<dbReference type="InterPro" id="IPR035914">
    <property type="entry name" value="Sperma_CUB_dom_sf"/>
</dbReference>
<feature type="signal peptide" evidence="9">
    <location>
        <begin position="1"/>
        <end position="18"/>
    </location>
</feature>
<protein>
    <recommendedName>
        <fullName evidence="9">Metalloendopeptidase</fullName>
        <ecNumber evidence="9">3.4.24.-</ecNumber>
    </recommendedName>
</protein>
<keyword evidence="5 8" id="KW-0482">Metalloprotease</keyword>
<name>A0ABP0EXN4_CLALP</name>
<dbReference type="Gene3D" id="3.40.390.10">
    <property type="entry name" value="Collagenase (Catalytic Domain)"/>
    <property type="match status" value="1"/>
</dbReference>
<evidence type="ECO:0000256" key="6">
    <source>
        <dbReference type="ARBA" id="ARBA00023157"/>
    </source>
</evidence>
<keyword evidence="14" id="KW-1185">Reference proteome</keyword>
<evidence type="ECO:0000256" key="7">
    <source>
        <dbReference type="PROSITE-ProRule" id="PRU00059"/>
    </source>
</evidence>
<feature type="binding site" evidence="8">
    <location>
        <position position="164"/>
    </location>
    <ligand>
        <name>Zn(2+)</name>
        <dbReference type="ChEBI" id="CHEBI:29105"/>
        <note>catalytic</note>
    </ligand>
</feature>
<dbReference type="InterPro" id="IPR013320">
    <property type="entry name" value="ConA-like_dom_sf"/>
</dbReference>
<evidence type="ECO:0000256" key="4">
    <source>
        <dbReference type="ARBA" id="ARBA00022833"/>
    </source>
</evidence>
<proteinExistence type="predicted"/>
<dbReference type="Proteomes" id="UP001642483">
    <property type="component" value="Unassembled WGS sequence"/>
</dbReference>
<organism evidence="13 14">
    <name type="scientific">Clavelina lepadiformis</name>
    <name type="common">Light-bulb sea squirt</name>
    <name type="synonym">Ascidia lepadiformis</name>
    <dbReference type="NCBI Taxonomy" id="159417"/>
    <lineage>
        <taxon>Eukaryota</taxon>
        <taxon>Metazoa</taxon>
        <taxon>Chordata</taxon>
        <taxon>Tunicata</taxon>
        <taxon>Ascidiacea</taxon>
        <taxon>Aplousobranchia</taxon>
        <taxon>Clavelinidae</taxon>
        <taxon>Clavelina</taxon>
    </lineage>
</organism>
<keyword evidence="1 8" id="KW-0645">Protease</keyword>
<keyword evidence="4 8" id="KW-0862">Zinc</keyword>
<evidence type="ECO:0000259" key="12">
    <source>
        <dbReference type="PROSITE" id="PS51864"/>
    </source>
</evidence>
<feature type="binding site" evidence="8">
    <location>
        <position position="158"/>
    </location>
    <ligand>
        <name>Zn(2+)</name>
        <dbReference type="ChEBI" id="CHEBI:29105"/>
        <note>catalytic</note>
    </ligand>
</feature>
<dbReference type="CDD" id="cd06263">
    <property type="entry name" value="MAM"/>
    <property type="match status" value="1"/>
</dbReference>
<dbReference type="Gene3D" id="2.60.120.290">
    <property type="entry name" value="Spermadhesin, CUB domain"/>
    <property type="match status" value="1"/>
</dbReference>
<dbReference type="InterPro" id="IPR000859">
    <property type="entry name" value="CUB_dom"/>
</dbReference>
<dbReference type="CDD" id="cd00041">
    <property type="entry name" value="CUB"/>
    <property type="match status" value="1"/>
</dbReference>
<dbReference type="InterPro" id="IPR006026">
    <property type="entry name" value="Peptidase_Metallo"/>
</dbReference>